<evidence type="ECO:0000256" key="2">
    <source>
        <dbReference type="SAM" id="MobiDB-lite"/>
    </source>
</evidence>
<proteinExistence type="predicted"/>
<organism evidence="3 4">
    <name type="scientific">Tilletia caries</name>
    <name type="common">wheat bunt fungus</name>
    <dbReference type="NCBI Taxonomy" id="13290"/>
    <lineage>
        <taxon>Eukaryota</taxon>
        <taxon>Fungi</taxon>
        <taxon>Dikarya</taxon>
        <taxon>Basidiomycota</taxon>
        <taxon>Ustilaginomycotina</taxon>
        <taxon>Exobasidiomycetes</taxon>
        <taxon>Tilletiales</taxon>
        <taxon>Tilletiaceae</taxon>
        <taxon>Tilletia</taxon>
    </lineage>
</organism>
<feature type="non-terminal residue" evidence="3">
    <location>
        <position position="1"/>
    </location>
</feature>
<evidence type="ECO:0008006" key="5">
    <source>
        <dbReference type="Google" id="ProtNLM"/>
    </source>
</evidence>
<comment type="caution">
    <text evidence="3">The sequence shown here is derived from an EMBL/GenBank/DDBJ whole genome shotgun (WGS) entry which is preliminary data.</text>
</comment>
<dbReference type="SUPFAM" id="SSF56349">
    <property type="entry name" value="DNA breaking-rejoining enzymes"/>
    <property type="match status" value="1"/>
</dbReference>
<dbReference type="InterPro" id="IPR013762">
    <property type="entry name" value="Integrase-like_cat_sf"/>
</dbReference>
<feature type="region of interest" description="Disordered" evidence="2">
    <location>
        <begin position="61"/>
        <end position="87"/>
    </location>
</feature>
<dbReference type="Proteomes" id="UP000836402">
    <property type="component" value="Unassembled WGS sequence"/>
</dbReference>
<name>A0ABN7ITJ2_9BASI</name>
<evidence type="ECO:0000313" key="3">
    <source>
        <dbReference type="EMBL" id="CAD6919422.1"/>
    </source>
</evidence>
<evidence type="ECO:0000313" key="4">
    <source>
        <dbReference type="Proteomes" id="UP000836402"/>
    </source>
</evidence>
<sequence length="158" mass="17657">GVMGTMTRSQVDACFTKAAAEALLKSSTKGRFRLELADTAALQAPVLAVFPCAVKDKTLTKEERKEKRRTKQPAKSAARSAFSKESDGPVWLSLALGPMTADQSFEYLKRMQQDFGWSKLTTLMFRRAFATFWMTRISEHQLRALMGHSRFSILAATT</sequence>
<gene>
    <name evidence="3" type="ORF">JKIAZH3_G8925</name>
</gene>
<keyword evidence="1" id="KW-0233">DNA recombination</keyword>
<accession>A0ABN7ITJ2</accession>
<evidence type="ECO:0000256" key="1">
    <source>
        <dbReference type="ARBA" id="ARBA00023172"/>
    </source>
</evidence>
<reference evidence="3" key="1">
    <citation type="submission" date="2020-10" db="EMBL/GenBank/DDBJ databases">
        <authorList>
            <person name="Sedaghatjoo S."/>
        </authorList>
    </citation>
    <scope>NUCLEOTIDE SEQUENCE</scope>
    <source>
        <strain evidence="3">AZH3</strain>
    </source>
</reference>
<protein>
    <recommendedName>
        <fullName evidence="5">Tyr recombinase domain-containing protein</fullName>
    </recommendedName>
</protein>
<dbReference type="EMBL" id="CAJHJG010002303">
    <property type="protein sequence ID" value="CAD6919422.1"/>
    <property type="molecule type" value="Genomic_DNA"/>
</dbReference>
<keyword evidence="4" id="KW-1185">Reference proteome</keyword>
<dbReference type="Gene3D" id="1.10.443.10">
    <property type="entry name" value="Intergrase catalytic core"/>
    <property type="match status" value="1"/>
</dbReference>
<dbReference type="InterPro" id="IPR011010">
    <property type="entry name" value="DNA_brk_join_enz"/>
</dbReference>